<proteinExistence type="predicted"/>
<keyword evidence="3 6" id="KW-0812">Transmembrane</keyword>
<evidence type="ECO:0000256" key="4">
    <source>
        <dbReference type="ARBA" id="ARBA00022989"/>
    </source>
</evidence>
<keyword evidence="2" id="KW-1003">Cell membrane</keyword>
<evidence type="ECO:0000256" key="1">
    <source>
        <dbReference type="ARBA" id="ARBA00004651"/>
    </source>
</evidence>
<gene>
    <name evidence="7" type="ORF">EQ811_15955</name>
</gene>
<protein>
    <submittedName>
        <fullName evidence="7">Cation:proton antiporter</fullName>
    </submittedName>
</protein>
<keyword evidence="4 6" id="KW-1133">Transmembrane helix</keyword>
<feature type="non-terminal residue" evidence="7">
    <location>
        <position position="75"/>
    </location>
</feature>
<sequence>MMSNLIILPMLLPFVCALILVFTKNKNRISKILSITTMIVNTMISIALLIYVVNHKPITLDFGGWKAPFGIQFLG</sequence>
<dbReference type="PANTHER" id="PTHR42703:SF1">
    <property type="entry name" value="NA(+)_H(+) ANTIPORTER SUBUNIT D1"/>
    <property type="match status" value="1"/>
</dbReference>
<reference evidence="7 8" key="1">
    <citation type="journal article" date="2019" name="Sci. Transl. Med.">
        <title>Quorum sensing between bacterial species on the skin protects against epidermal injury in atopic dermatitis.</title>
        <authorList>
            <person name="Williams M.R."/>
        </authorList>
    </citation>
    <scope>NUCLEOTIDE SEQUENCE [LARGE SCALE GENOMIC DNA]</scope>
    <source>
        <strain evidence="7 8">H8</strain>
    </source>
</reference>
<comment type="subcellular location">
    <subcellularLocation>
        <location evidence="1">Cell membrane</location>
        <topology evidence="1">Multi-pass membrane protein</topology>
    </subcellularLocation>
</comment>
<name>A0A7Z7YRU3_STACP</name>
<evidence type="ECO:0000256" key="3">
    <source>
        <dbReference type="ARBA" id="ARBA00022692"/>
    </source>
</evidence>
<evidence type="ECO:0000256" key="6">
    <source>
        <dbReference type="SAM" id="Phobius"/>
    </source>
</evidence>
<feature type="transmembrane region" description="Helical" evidence="6">
    <location>
        <begin position="32"/>
        <end position="53"/>
    </location>
</feature>
<evidence type="ECO:0000256" key="2">
    <source>
        <dbReference type="ARBA" id="ARBA00022475"/>
    </source>
</evidence>
<feature type="transmembrane region" description="Helical" evidence="6">
    <location>
        <begin position="6"/>
        <end position="23"/>
    </location>
</feature>
<dbReference type="GO" id="GO:0005886">
    <property type="term" value="C:plasma membrane"/>
    <property type="evidence" value="ECO:0007669"/>
    <property type="project" value="UniProtKB-SubCell"/>
</dbReference>
<comment type="caution">
    <text evidence="7">The sequence shown here is derived from an EMBL/GenBank/DDBJ whole genome shotgun (WGS) entry which is preliminary data.</text>
</comment>
<evidence type="ECO:0000313" key="7">
    <source>
        <dbReference type="EMBL" id="TBW68231.1"/>
    </source>
</evidence>
<dbReference type="EMBL" id="SCHC01000641">
    <property type="protein sequence ID" value="TBW68231.1"/>
    <property type="molecule type" value="Genomic_DNA"/>
</dbReference>
<evidence type="ECO:0000313" key="8">
    <source>
        <dbReference type="Proteomes" id="UP000291949"/>
    </source>
</evidence>
<keyword evidence="5 6" id="KW-0472">Membrane</keyword>
<evidence type="ECO:0000256" key="5">
    <source>
        <dbReference type="ARBA" id="ARBA00023136"/>
    </source>
</evidence>
<dbReference type="Proteomes" id="UP000291949">
    <property type="component" value="Unassembled WGS sequence"/>
</dbReference>
<dbReference type="InterPro" id="IPR050586">
    <property type="entry name" value="CPA3_Na-H_Antiporter_D"/>
</dbReference>
<dbReference type="AlphaFoldDB" id="A0A7Z7YRU3"/>
<dbReference type="PANTHER" id="PTHR42703">
    <property type="entry name" value="NADH DEHYDROGENASE"/>
    <property type="match status" value="1"/>
</dbReference>
<accession>A0A7Z7YRU3</accession>
<organism evidence="7 8">
    <name type="scientific">Staphylococcus capitis</name>
    <dbReference type="NCBI Taxonomy" id="29388"/>
    <lineage>
        <taxon>Bacteria</taxon>
        <taxon>Bacillati</taxon>
        <taxon>Bacillota</taxon>
        <taxon>Bacilli</taxon>
        <taxon>Bacillales</taxon>
        <taxon>Staphylococcaceae</taxon>
        <taxon>Staphylococcus</taxon>
    </lineage>
</organism>